<protein>
    <recommendedName>
        <fullName evidence="3">DUF155 domain-containing protein</fullName>
    </recommendedName>
</protein>
<dbReference type="OrthoDB" id="18302at2759"/>
<evidence type="ECO:0000259" key="3">
    <source>
        <dbReference type="Pfam" id="PF02582"/>
    </source>
</evidence>
<feature type="domain" description="DUF155" evidence="3">
    <location>
        <begin position="2"/>
        <end position="36"/>
    </location>
</feature>
<reference evidence="5" key="1">
    <citation type="journal article" date="2016" name="Nat. Commun.">
        <title>The Gonium pectorale genome demonstrates co-option of cell cycle regulation during the evolution of multicellularity.</title>
        <authorList>
            <person name="Hanschen E.R."/>
            <person name="Marriage T.N."/>
            <person name="Ferris P.J."/>
            <person name="Hamaji T."/>
            <person name="Toyoda A."/>
            <person name="Fujiyama A."/>
            <person name="Neme R."/>
            <person name="Noguchi H."/>
            <person name="Minakuchi Y."/>
            <person name="Suzuki M."/>
            <person name="Kawai-Toyooka H."/>
            <person name="Smith D.R."/>
            <person name="Sparks H."/>
            <person name="Anderson J."/>
            <person name="Bakaric R."/>
            <person name="Luria V."/>
            <person name="Karger A."/>
            <person name="Kirschner M.W."/>
            <person name="Durand P.M."/>
            <person name="Michod R.E."/>
            <person name="Nozaki H."/>
            <person name="Olson B.J."/>
        </authorList>
    </citation>
    <scope>NUCLEOTIDE SEQUENCE [LARGE SCALE GENOMIC DNA]</scope>
    <source>
        <strain evidence="5">NIES-2863</strain>
    </source>
</reference>
<gene>
    <name evidence="4" type="ORF">GPECTOR_415g269</name>
</gene>
<organism evidence="4 5">
    <name type="scientific">Gonium pectorale</name>
    <name type="common">Green alga</name>
    <dbReference type="NCBI Taxonomy" id="33097"/>
    <lineage>
        <taxon>Eukaryota</taxon>
        <taxon>Viridiplantae</taxon>
        <taxon>Chlorophyta</taxon>
        <taxon>core chlorophytes</taxon>
        <taxon>Chlorophyceae</taxon>
        <taxon>CS clade</taxon>
        <taxon>Chlamydomonadales</taxon>
        <taxon>Volvocaceae</taxon>
        <taxon>Gonium</taxon>
    </lineage>
</organism>
<keyword evidence="2" id="KW-0812">Transmembrane</keyword>
<accession>A0A150FWE3</accession>
<dbReference type="AlphaFoldDB" id="A0A150FWE3"/>
<keyword evidence="2" id="KW-0472">Membrane</keyword>
<evidence type="ECO:0000313" key="4">
    <source>
        <dbReference type="EMBL" id="KXZ41525.1"/>
    </source>
</evidence>
<keyword evidence="5" id="KW-1185">Reference proteome</keyword>
<proteinExistence type="inferred from homology"/>
<comment type="similarity">
    <text evidence="1">Belongs to the RMD1/sif2 family.</text>
</comment>
<sequence>MKLAISYALAQSTKLSVYEKRVTDIVLETKNLPEALYTRVTEYLELESRVELLNSRFAVLQEMLDMLRDHQNNYHNVRLEWIVIWLIVVEVVVGLFELLGLFGLVGRDHTG</sequence>
<dbReference type="Pfam" id="PF02582">
    <property type="entry name" value="DUF155"/>
    <property type="match status" value="1"/>
</dbReference>
<dbReference type="InterPro" id="IPR003734">
    <property type="entry name" value="DUF155"/>
</dbReference>
<dbReference type="GO" id="GO:0005739">
    <property type="term" value="C:mitochondrion"/>
    <property type="evidence" value="ECO:0007669"/>
    <property type="project" value="UniProtKB-ARBA"/>
</dbReference>
<evidence type="ECO:0000313" key="5">
    <source>
        <dbReference type="Proteomes" id="UP000075714"/>
    </source>
</evidence>
<comment type="caution">
    <text evidence="4">The sequence shown here is derived from an EMBL/GenBank/DDBJ whole genome shotgun (WGS) entry which is preliminary data.</text>
</comment>
<dbReference type="PANTHER" id="PTHR16255:SF1">
    <property type="entry name" value="REQUIRED FOR MEIOTIC NUCLEAR DIVISION PROTEIN 1 HOMOLOG"/>
    <property type="match status" value="1"/>
</dbReference>
<dbReference type="Proteomes" id="UP000075714">
    <property type="component" value="Unassembled WGS sequence"/>
</dbReference>
<name>A0A150FWE3_GONPE</name>
<evidence type="ECO:0000256" key="2">
    <source>
        <dbReference type="SAM" id="Phobius"/>
    </source>
</evidence>
<keyword evidence="2" id="KW-1133">Transmembrane helix</keyword>
<evidence type="ECO:0000256" key="1">
    <source>
        <dbReference type="ARBA" id="ARBA00008306"/>
    </source>
</evidence>
<dbReference type="EMBL" id="LSYV01000412">
    <property type="protein sequence ID" value="KXZ41525.1"/>
    <property type="molecule type" value="Genomic_DNA"/>
</dbReference>
<feature type="transmembrane region" description="Helical" evidence="2">
    <location>
        <begin position="82"/>
        <end position="105"/>
    </location>
</feature>
<dbReference type="InterPro" id="IPR051624">
    <property type="entry name" value="RMD1/Sad1-interacting"/>
</dbReference>
<dbReference type="PANTHER" id="PTHR16255">
    <property type="entry name" value="REQUIRED FOR MEIOTIC NUCLEAR DIVISION PROTEIN 1 HOMOLOG"/>
    <property type="match status" value="1"/>
</dbReference>